<protein>
    <submittedName>
        <fullName evidence="1">Uncharacterized protein</fullName>
    </submittedName>
</protein>
<reference evidence="1" key="1">
    <citation type="submission" date="2018-11" db="EMBL/GenBank/DDBJ databases">
        <authorList>
            <consortium name="Pathogen Informatics"/>
        </authorList>
    </citation>
    <scope>NUCLEOTIDE SEQUENCE</scope>
</reference>
<dbReference type="Proteomes" id="UP000784294">
    <property type="component" value="Unassembled WGS sequence"/>
</dbReference>
<proteinExistence type="predicted"/>
<accession>A0A448WT23</accession>
<evidence type="ECO:0000313" key="2">
    <source>
        <dbReference type="Proteomes" id="UP000784294"/>
    </source>
</evidence>
<evidence type="ECO:0000313" key="1">
    <source>
        <dbReference type="EMBL" id="VEL19481.1"/>
    </source>
</evidence>
<sequence length="53" mass="6453">MVAVWSSVFQNTLHWSIDSWWILQNLELFMWKKMQVEAVPHLVAWPSGLRRWI</sequence>
<keyword evidence="2" id="KW-1185">Reference proteome</keyword>
<dbReference type="AlphaFoldDB" id="A0A448WT23"/>
<gene>
    <name evidence="1" type="ORF">PXEA_LOCUS12921</name>
</gene>
<name>A0A448WT23_9PLAT</name>
<comment type="caution">
    <text evidence="1">The sequence shown here is derived from an EMBL/GenBank/DDBJ whole genome shotgun (WGS) entry which is preliminary data.</text>
</comment>
<dbReference type="EMBL" id="CAAALY010041756">
    <property type="protein sequence ID" value="VEL19481.1"/>
    <property type="molecule type" value="Genomic_DNA"/>
</dbReference>
<organism evidence="1 2">
    <name type="scientific">Protopolystoma xenopodis</name>
    <dbReference type="NCBI Taxonomy" id="117903"/>
    <lineage>
        <taxon>Eukaryota</taxon>
        <taxon>Metazoa</taxon>
        <taxon>Spiralia</taxon>
        <taxon>Lophotrochozoa</taxon>
        <taxon>Platyhelminthes</taxon>
        <taxon>Monogenea</taxon>
        <taxon>Polyopisthocotylea</taxon>
        <taxon>Polystomatidea</taxon>
        <taxon>Polystomatidae</taxon>
        <taxon>Protopolystoma</taxon>
    </lineage>
</organism>